<accession>A0A1J7IFH3</accession>
<dbReference type="PANTHER" id="PTHR35339:SF2">
    <property type="entry name" value="DUF2264 DOMAIN-CONTAINING PROTEIN-RELATED"/>
    <property type="match status" value="1"/>
</dbReference>
<feature type="domain" description="DUF2264" evidence="1">
    <location>
        <begin position="113"/>
        <end position="331"/>
    </location>
</feature>
<sequence length="638" mass="70952">MPPLRGLSDNPLRTRDDLINANIALLNPLPPPPHFSPEKAHIRVPVASAAHFDEVAAQLEGFVRPLWSVGALLSSAEDIRQVTEPWISAFEAGTDPDRPEYWGTIGQGDQRVLPGTNGNAMLDNNWRWFRELANISLVHVCDVPFDNVKAEMDADLMVREEAAFYKTRRRDQVRPGRQMDYYSGSFAIQFSQLLFTKFSADLYPRRIEKLAASQRLWRLILAVFRPPGWVLPVFSCSSIPFGRLLADVPNMPEPLSTPGLIKDHLLHHLRWWAAHSDGIVYPDGTLNIGWLYPNMYMAEDYNSPQSPYWCLKTLIPVALAQNSGFWMAGEQLYPSLQITSNHPEANHHFMLSPAQFVAWPLKASQAKYSQFEYSSSFEFSVPTGPLIQQFATDCMLALCRDCSEAFFSSQTVSLQLQTHGELSVSPLMVASVRWNPWGDGQVEVNTTSSRRRTGWPDWHIRIYRIRVRSGQMHSLHTIEGGYATQGRCAKNGTNLPNLSSLSRDMDIRSAEGILHEDAKTHYSALIRSATGASGVSSTVSCLDGADTLCIPTSTTAYALKPDTNTNLAQPRTLVPVVARYFAQDLAAGDHIIAVTRIFAVSANANGGQRALTKRSLEERSADKPSILGSQMQLATAIT</sequence>
<organism evidence="3 4">
    <name type="scientific">Coniochaeta ligniaria NRRL 30616</name>
    <dbReference type="NCBI Taxonomy" id="1408157"/>
    <lineage>
        <taxon>Eukaryota</taxon>
        <taxon>Fungi</taxon>
        <taxon>Dikarya</taxon>
        <taxon>Ascomycota</taxon>
        <taxon>Pezizomycotina</taxon>
        <taxon>Sordariomycetes</taxon>
        <taxon>Sordariomycetidae</taxon>
        <taxon>Coniochaetales</taxon>
        <taxon>Coniochaetaceae</taxon>
        <taxon>Coniochaeta</taxon>
    </lineage>
</organism>
<feature type="domain" description="DUF2264" evidence="2">
    <location>
        <begin position="336"/>
        <end position="612"/>
    </location>
</feature>
<reference evidence="3 4" key="1">
    <citation type="submission" date="2016-10" db="EMBL/GenBank/DDBJ databases">
        <title>Draft genome sequence of Coniochaeta ligniaria NRRL30616, a lignocellulolytic fungus for bioabatement of inhibitors in plant biomass hydrolysates.</title>
        <authorList>
            <consortium name="DOE Joint Genome Institute"/>
            <person name="Jimenez D.J."/>
            <person name="Hector R.E."/>
            <person name="Riley R."/>
            <person name="Sun H."/>
            <person name="Grigoriev I.V."/>
            <person name="Van Elsas J.D."/>
            <person name="Nichols N.N."/>
        </authorList>
    </citation>
    <scope>NUCLEOTIDE SEQUENCE [LARGE SCALE GENOMIC DNA]</scope>
    <source>
        <strain evidence="3 4">NRRL 30616</strain>
    </source>
</reference>
<evidence type="ECO:0000313" key="3">
    <source>
        <dbReference type="EMBL" id="OIW26206.1"/>
    </source>
</evidence>
<dbReference type="Proteomes" id="UP000182658">
    <property type="component" value="Unassembled WGS sequence"/>
</dbReference>
<evidence type="ECO:0000313" key="4">
    <source>
        <dbReference type="Proteomes" id="UP000182658"/>
    </source>
</evidence>
<dbReference type="PANTHER" id="PTHR35339">
    <property type="entry name" value="LINALOOL DEHYDRATASE_ISOMERASE DOMAIN-CONTAINING PROTEIN"/>
    <property type="match status" value="1"/>
</dbReference>
<dbReference type="PIRSF" id="PIRSF014753">
    <property type="entry name" value="UCP014753"/>
    <property type="match status" value="1"/>
</dbReference>
<dbReference type="Pfam" id="PF20938">
    <property type="entry name" value="DUF2264_C"/>
    <property type="match status" value="1"/>
</dbReference>
<dbReference type="EMBL" id="KV875100">
    <property type="protein sequence ID" value="OIW26206.1"/>
    <property type="molecule type" value="Genomic_DNA"/>
</dbReference>
<dbReference type="AlphaFoldDB" id="A0A1J7IFH3"/>
<dbReference type="Pfam" id="PF10022">
    <property type="entry name" value="DUF2264"/>
    <property type="match status" value="2"/>
</dbReference>
<proteinExistence type="predicted"/>
<name>A0A1J7IFH3_9PEZI</name>
<gene>
    <name evidence="3" type="ORF">CONLIGDRAFT_706309</name>
</gene>
<dbReference type="STRING" id="1408157.A0A1J7IFH3"/>
<dbReference type="InterPro" id="IPR049237">
    <property type="entry name" value="DUF2264_C"/>
</dbReference>
<protein>
    <submittedName>
        <fullName evidence="3">Uncharacterized protein</fullName>
    </submittedName>
</protein>
<dbReference type="InParanoid" id="A0A1J7IFH3"/>
<evidence type="ECO:0000259" key="1">
    <source>
        <dbReference type="Pfam" id="PF10022"/>
    </source>
</evidence>
<dbReference type="InterPro" id="IPR049349">
    <property type="entry name" value="DUF2264_N"/>
</dbReference>
<evidence type="ECO:0000259" key="2">
    <source>
        <dbReference type="Pfam" id="PF20938"/>
    </source>
</evidence>
<keyword evidence="4" id="KW-1185">Reference proteome</keyword>
<feature type="domain" description="DUF2264" evidence="1">
    <location>
        <begin position="14"/>
        <end position="112"/>
    </location>
</feature>
<dbReference type="InterPro" id="IPR016624">
    <property type="entry name" value="UCP014753"/>
</dbReference>
<dbReference type="OrthoDB" id="5150166at2759"/>